<name>A0A4P6MSD5_9BACT</name>
<organism evidence="2 3">
    <name type="scientific">Mycoplasmopsis phocirhinis</name>
    <dbReference type="NCBI Taxonomy" id="142650"/>
    <lineage>
        <taxon>Bacteria</taxon>
        <taxon>Bacillati</taxon>
        <taxon>Mycoplasmatota</taxon>
        <taxon>Mycoplasmoidales</taxon>
        <taxon>Metamycoplasmataceae</taxon>
        <taxon>Mycoplasmopsis</taxon>
    </lineage>
</organism>
<accession>A0A4P6MSD5</accession>
<dbReference type="PANTHER" id="PTHR47618:SF1">
    <property type="entry name" value="BIFUNCTIONAL OLIGORIBONUCLEASE AND PAP PHOSPHATASE NRNA"/>
    <property type="match status" value="1"/>
</dbReference>
<sequence>MNQQFKKFWEYINNSQFITLLTHKNPDGDTIGTSVALKQIIEINSTNIEQVQISGGECPRNLEFLFDAKLDLVRDDFFDKSLKIVVDTSNKKRVFDQRVDVTTSLKLDHHPEEEKFMFGIGGDHWPACGQLLVEMVKSLNLKLNQKAMQALAVAIISDTNNFTQRNISTSTFEAMSFLMSKGLEYKQVLQNLKLNKQEKQIIFDVLKTIQVDGLVSYIVSEQIISNDIVRPLVNSFLDIADSEVCLAVLKSKQGFYRCSIRSHSYFDVSKIANNFGGGGHFHSSGFNIESLSQIKKVIELINKSQ</sequence>
<dbReference type="OrthoDB" id="9803668at2"/>
<dbReference type="PANTHER" id="PTHR47618">
    <property type="entry name" value="BIFUNCTIONAL OLIGORIBONUCLEASE AND PAP PHOSPHATASE NRNA"/>
    <property type="match status" value="1"/>
</dbReference>
<reference evidence="2 3" key="1">
    <citation type="submission" date="2019-01" db="EMBL/GenBank/DDBJ databases">
        <title>Complete sequence and annotation of the Mycoplasma phocirhinis strain 852T genome.</title>
        <authorList>
            <person name="Frasca S.Jr."/>
            <person name="Kutish G.F."/>
            <person name="Castellanos Gell J."/>
            <person name="Michaels D.L."/>
            <person name="Brown D.R."/>
        </authorList>
    </citation>
    <scope>NUCLEOTIDE SEQUENCE [LARGE SCALE GENOMIC DNA]</scope>
    <source>
        <strain evidence="2 3">852</strain>
    </source>
</reference>
<dbReference type="Gene3D" id="3.90.1640.10">
    <property type="entry name" value="inorganic pyrophosphatase (n-terminal core)"/>
    <property type="match status" value="1"/>
</dbReference>
<dbReference type="InterPro" id="IPR051319">
    <property type="entry name" value="Oligoribo/pAp-PDE_c-di-AMP_PDE"/>
</dbReference>
<evidence type="ECO:0000313" key="2">
    <source>
        <dbReference type="EMBL" id="QBF34989.1"/>
    </source>
</evidence>
<proteinExistence type="predicted"/>
<evidence type="ECO:0000313" key="3">
    <source>
        <dbReference type="Proteomes" id="UP000289326"/>
    </source>
</evidence>
<dbReference type="InterPro" id="IPR038763">
    <property type="entry name" value="DHH_sf"/>
</dbReference>
<evidence type="ECO:0000259" key="1">
    <source>
        <dbReference type="Pfam" id="PF02272"/>
    </source>
</evidence>
<dbReference type="Gene3D" id="3.10.310.30">
    <property type="match status" value="1"/>
</dbReference>
<feature type="domain" description="DHHA1" evidence="1">
    <location>
        <begin position="215"/>
        <end position="303"/>
    </location>
</feature>
<dbReference type="AlphaFoldDB" id="A0A4P6MSD5"/>
<dbReference type="Pfam" id="PF02272">
    <property type="entry name" value="DHHA1"/>
    <property type="match status" value="1"/>
</dbReference>
<gene>
    <name evidence="2" type="ORF">EG856_01475</name>
</gene>
<dbReference type="InterPro" id="IPR003156">
    <property type="entry name" value="DHHA1_dom"/>
</dbReference>
<protein>
    <submittedName>
        <fullName evidence="2">Phosphoesterase</fullName>
    </submittedName>
</protein>
<keyword evidence="3" id="KW-1185">Reference proteome</keyword>
<dbReference type="KEGG" id="mphi:EG856_01475"/>
<dbReference type="GO" id="GO:0003676">
    <property type="term" value="F:nucleic acid binding"/>
    <property type="evidence" value="ECO:0007669"/>
    <property type="project" value="InterPro"/>
</dbReference>
<dbReference type="Proteomes" id="UP000289326">
    <property type="component" value="Chromosome"/>
</dbReference>
<dbReference type="SUPFAM" id="SSF64182">
    <property type="entry name" value="DHH phosphoesterases"/>
    <property type="match status" value="1"/>
</dbReference>
<dbReference type="EMBL" id="CP034841">
    <property type="protein sequence ID" value="QBF34989.1"/>
    <property type="molecule type" value="Genomic_DNA"/>
</dbReference>